<keyword evidence="1" id="KW-0648">Protein biosynthesis</keyword>
<dbReference type="Pfam" id="PF02686">
    <property type="entry name" value="GatC"/>
    <property type="match status" value="1"/>
</dbReference>
<comment type="subunit">
    <text evidence="1">Heterotrimer of A, B and C subunits.</text>
</comment>
<dbReference type="InterPro" id="IPR036113">
    <property type="entry name" value="Asp/Glu-ADT_sf_sub_c"/>
</dbReference>
<dbReference type="Proteomes" id="UP000470771">
    <property type="component" value="Unassembled WGS sequence"/>
</dbReference>
<comment type="catalytic activity">
    <reaction evidence="1">
        <text>L-aspartyl-tRNA(Asn) + L-glutamine + ATP + H2O = L-asparaginyl-tRNA(Asn) + L-glutamate + ADP + phosphate + 2 H(+)</text>
        <dbReference type="Rhea" id="RHEA:14513"/>
        <dbReference type="Rhea" id="RHEA-COMP:9674"/>
        <dbReference type="Rhea" id="RHEA-COMP:9677"/>
        <dbReference type="ChEBI" id="CHEBI:15377"/>
        <dbReference type="ChEBI" id="CHEBI:15378"/>
        <dbReference type="ChEBI" id="CHEBI:29985"/>
        <dbReference type="ChEBI" id="CHEBI:30616"/>
        <dbReference type="ChEBI" id="CHEBI:43474"/>
        <dbReference type="ChEBI" id="CHEBI:58359"/>
        <dbReference type="ChEBI" id="CHEBI:78515"/>
        <dbReference type="ChEBI" id="CHEBI:78516"/>
        <dbReference type="ChEBI" id="CHEBI:456216"/>
    </reaction>
</comment>
<keyword evidence="1" id="KW-0067">ATP-binding</keyword>
<dbReference type="HAMAP" id="MF_00122">
    <property type="entry name" value="GatC"/>
    <property type="match status" value="1"/>
</dbReference>
<keyword evidence="1" id="KW-0436">Ligase</keyword>
<keyword evidence="1" id="KW-0547">Nucleotide-binding</keyword>
<comment type="similarity">
    <text evidence="1">Belongs to the GatC family.</text>
</comment>
<dbReference type="SUPFAM" id="SSF141000">
    <property type="entry name" value="Glu-tRNAGln amidotransferase C subunit"/>
    <property type="match status" value="1"/>
</dbReference>
<dbReference type="NCBIfam" id="TIGR00135">
    <property type="entry name" value="gatC"/>
    <property type="match status" value="1"/>
</dbReference>
<accession>A0A6N9NHF3</accession>
<dbReference type="RefSeq" id="WP_160630995.1">
    <property type="nucleotide sequence ID" value="NZ_WWNE01000003.1"/>
</dbReference>
<keyword evidence="2" id="KW-0808">Transferase</keyword>
<name>A0A6N9NHF3_9FLAO</name>
<dbReference type="AlphaFoldDB" id="A0A6N9NHF3"/>
<comment type="caution">
    <text evidence="2">The sequence shown here is derived from an EMBL/GenBank/DDBJ whole genome shotgun (WGS) entry which is preliminary data.</text>
</comment>
<gene>
    <name evidence="1 2" type="primary">gatC</name>
    <name evidence="2" type="ORF">GQN54_00780</name>
</gene>
<protein>
    <recommendedName>
        <fullName evidence="1">Aspartyl/glutamyl-tRNA(Asn/Gln) amidotransferase subunit C</fullName>
        <shortName evidence="1">Asp/Glu-ADT subunit C</shortName>
        <ecNumber evidence="1">6.3.5.-</ecNumber>
    </recommendedName>
</protein>
<comment type="catalytic activity">
    <reaction evidence="1">
        <text>L-glutamyl-tRNA(Gln) + L-glutamine + ATP + H2O = L-glutaminyl-tRNA(Gln) + L-glutamate + ADP + phosphate + H(+)</text>
        <dbReference type="Rhea" id="RHEA:17521"/>
        <dbReference type="Rhea" id="RHEA-COMP:9681"/>
        <dbReference type="Rhea" id="RHEA-COMP:9684"/>
        <dbReference type="ChEBI" id="CHEBI:15377"/>
        <dbReference type="ChEBI" id="CHEBI:15378"/>
        <dbReference type="ChEBI" id="CHEBI:29985"/>
        <dbReference type="ChEBI" id="CHEBI:30616"/>
        <dbReference type="ChEBI" id="CHEBI:43474"/>
        <dbReference type="ChEBI" id="CHEBI:58359"/>
        <dbReference type="ChEBI" id="CHEBI:78520"/>
        <dbReference type="ChEBI" id="CHEBI:78521"/>
        <dbReference type="ChEBI" id="CHEBI:456216"/>
    </reaction>
</comment>
<dbReference type="PANTHER" id="PTHR15004">
    <property type="entry name" value="GLUTAMYL-TRNA(GLN) AMIDOTRANSFERASE SUBUNIT C, MITOCHONDRIAL"/>
    <property type="match status" value="1"/>
</dbReference>
<comment type="function">
    <text evidence="1">Allows the formation of correctly charged Asn-tRNA(Asn) or Gln-tRNA(Gln) through the transamidation of misacylated Asp-tRNA(Asn) or Glu-tRNA(Gln) in organisms which lack either or both of asparaginyl-tRNA or glutaminyl-tRNA synthetases. The reaction takes place in the presence of glutamine and ATP through an activated phospho-Asp-tRNA(Asn) or phospho-Glu-tRNA(Gln).</text>
</comment>
<dbReference type="GO" id="GO:0070681">
    <property type="term" value="P:glutaminyl-tRNAGln biosynthesis via transamidation"/>
    <property type="evidence" value="ECO:0007669"/>
    <property type="project" value="TreeGrafter"/>
</dbReference>
<evidence type="ECO:0000313" key="2">
    <source>
        <dbReference type="EMBL" id="NBG64630.1"/>
    </source>
</evidence>
<dbReference type="Gene3D" id="1.10.20.60">
    <property type="entry name" value="Glu-tRNAGln amidotransferase C subunit, N-terminal domain"/>
    <property type="match status" value="1"/>
</dbReference>
<dbReference type="EMBL" id="WWNE01000003">
    <property type="protein sequence ID" value="NBG64630.1"/>
    <property type="molecule type" value="Genomic_DNA"/>
</dbReference>
<organism evidence="2 3">
    <name type="scientific">Acidiluteibacter ferrifornacis</name>
    <dbReference type="NCBI Taxonomy" id="2692424"/>
    <lineage>
        <taxon>Bacteria</taxon>
        <taxon>Pseudomonadati</taxon>
        <taxon>Bacteroidota</taxon>
        <taxon>Flavobacteriia</taxon>
        <taxon>Flavobacteriales</taxon>
        <taxon>Cryomorphaceae</taxon>
        <taxon>Acidiluteibacter</taxon>
    </lineage>
</organism>
<dbReference type="GO" id="GO:0006412">
    <property type="term" value="P:translation"/>
    <property type="evidence" value="ECO:0007669"/>
    <property type="project" value="UniProtKB-UniRule"/>
</dbReference>
<dbReference type="InterPro" id="IPR003837">
    <property type="entry name" value="GatC"/>
</dbReference>
<reference evidence="2 3" key="1">
    <citation type="submission" date="2019-12" db="EMBL/GenBank/DDBJ databases">
        <authorList>
            <person name="Zhao J."/>
        </authorList>
    </citation>
    <scope>NUCLEOTIDE SEQUENCE [LARGE SCALE GENOMIC DNA]</scope>
    <source>
        <strain evidence="2 3">S-15</strain>
    </source>
</reference>
<dbReference type="GO" id="GO:0050567">
    <property type="term" value="F:glutaminyl-tRNA synthase (glutamine-hydrolyzing) activity"/>
    <property type="evidence" value="ECO:0007669"/>
    <property type="project" value="UniProtKB-UniRule"/>
</dbReference>
<dbReference type="GO" id="GO:0016740">
    <property type="term" value="F:transferase activity"/>
    <property type="evidence" value="ECO:0007669"/>
    <property type="project" value="UniProtKB-KW"/>
</dbReference>
<dbReference type="PANTHER" id="PTHR15004:SF0">
    <property type="entry name" value="GLUTAMYL-TRNA(GLN) AMIDOTRANSFERASE SUBUNIT C, MITOCHONDRIAL"/>
    <property type="match status" value="1"/>
</dbReference>
<evidence type="ECO:0000256" key="1">
    <source>
        <dbReference type="HAMAP-Rule" id="MF_00122"/>
    </source>
</evidence>
<dbReference type="EC" id="6.3.5.-" evidence="1"/>
<evidence type="ECO:0000313" key="3">
    <source>
        <dbReference type="Proteomes" id="UP000470771"/>
    </source>
</evidence>
<proteinExistence type="inferred from homology"/>
<keyword evidence="3" id="KW-1185">Reference proteome</keyword>
<dbReference type="GO" id="GO:0006450">
    <property type="term" value="P:regulation of translational fidelity"/>
    <property type="evidence" value="ECO:0007669"/>
    <property type="project" value="InterPro"/>
</dbReference>
<sequence>MSIDKSTVERIAELSKLKFEPSEQAEILNDMNRMLDFVEKLSEVDTEGVEPLIYLLDEKPSVRLDKVEQTTTQAEALKNAPDADTDYIKVPKVMKGR</sequence>
<dbReference type="GO" id="GO:0005524">
    <property type="term" value="F:ATP binding"/>
    <property type="evidence" value="ECO:0007669"/>
    <property type="project" value="UniProtKB-KW"/>
</dbReference>